<keyword evidence="4" id="KW-1133">Transmembrane helix</keyword>
<dbReference type="PANTHER" id="PTHR35007">
    <property type="entry name" value="INTEGRAL MEMBRANE PROTEIN-RELATED"/>
    <property type="match status" value="1"/>
</dbReference>
<accession>B0RJD0</accession>
<evidence type="ECO:0000313" key="6">
    <source>
        <dbReference type="EMBL" id="CAQ03320.1"/>
    </source>
</evidence>
<proteinExistence type="predicted"/>
<dbReference type="PANTHER" id="PTHR35007:SF3">
    <property type="entry name" value="POSSIBLE CONSERVED ALANINE RICH MEMBRANE PROTEIN"/>
    <property type="match status" value="1"/>
</dbReference>
<dbReference type="OrthoDB" id="5068707at2"/>
<dbReference type="Proteomes" id="UP000001318">
    <property type="component" value="Plasmid pCSL1"/>
</dbReference>
<dbReference type="EMBL" id="AM849036">
    <property type="protein sequence ID" value="CAQ03320.1"/>
    <property type="molecule type" value="Genomic_DNA"/>
</dbReference>
<protein>
    <submittedName>
        <fullName evidence="6">Membrane protein</fullName>
    </submittedName>
</protein>
<dbReference type="eggNOG" id="COG4965">
    <property type="taxonomic scope" value="Bacteria"/>
</dbReference>
<dbReference type="HOGENOM" id="CLU_068419_1_0_11"/>
<organism evidence="6 7">
    <name type="scientific">Clavibacter sepedonicus</name>
    <name type="common">Clavibacter michiganensis subsp. sepedonicus</name>
    <dbReference type="NCBI Taxonomy" id="31964"/>
    <lineage>
        <taxon>Bacteria</taxon>
        <taxon>Bacillati</taxon>
        <taxon>Actinomycetota</taxon>
        <taxon>Actinomycetes</taxon>
        <taxon>Micrococcales</taxon>
        <taxon>Microbacteriaceae</taxon>
        <taxon>Clavibacter</taxon>
    </lineage>
</organism>
<geneLocation type="plasmid" evidence="6 7">
    <name>pCSL1</name>
</geneLocation>
<evidence type="ECO:0000256" key="5">
    <source>
        <dbReference type="ARBA" id="ARBA00023136"/>
    </source>
</evidence>
<dbReference type="KEGG" id="cms:pCSL0077"/>
<keyword evidence="3" id="KW-0812">Transmembrane</keyword>
<evidence type="ECO:0000256" key="1">
    <source>
        <dbReference type="ARBA" id="ARBA00004651"/>
    </source>
</evidence>
<keyword evidence="2" id="KW-1003">Cell membrane</keyword>
<dbReference type="AlphaFoldDB" id="B0RJD0"/>
<gene>
    <name evidence="6" type="ordered locus">pCSL0077</name>
</gene>
<name>B0RJD0_CLASE</name>
<dbReference type="GO" id="GO:0005886">
    <property type="term" value="C:plasma membrane"/>
    <property type="evidence" value="ECO:0007669"/>
    <property type="project" value="UniProtKB-SubCell"/>
</dbReference>
<dbReference type="Pfam" id="PF00482">
    <property type="entry name" value="T2SSF"/>
    <property type="match status" value="1"/>
</dbReference>
<sequence>MALLAALAGAATVGGILVLIRAFQPAPPPRPRSQRRATRPLWSKVSTRTKASLLLGVVVGLISASLSGIIVLVLIAPVAFVGLPLLLSKQDTTERDLLSALEAWTRSLAATADTGTFTLREVIDLSRTAAPPILRVTVDRLNNRMSGSWSNTDALRAFADELDSAWADEVVIYLIQAAEFNAGGLSTALEGLADNLATQVKQRRLIYNERDKPRRTLVQMTGIVGFVLACIVVFSGSPQLASFSTPLGQSILVVIIGMFALILVWAKSQSKTLPDARIIQTISDGART</sequence>
<keyword evidence="5" id="KW-0472">Membrane</keyword>
<keyword evidence="7" id="KW-1185">Reference proteome</keyword>
<dbReference type="InterPro" id="IPR018076">
    <property type="entry name" value="T2SS_GspF_dom"/>
</dbReference>
<evidence type="ECO:0000256" key="4">
    <source>
        <dbReference type="ARBA" id="ARBA00022989"/>
    </source>
</evidence>
<reference evidence="6 7" key="1">
    <citation type="journal article" date="2008" name="J. Bacteriol.">
        <title>Genome of the actinomycete plant pathogen Clavibacter michiganensis subsp. sepedonicus suggests recent niche adaptation.</title>
        <authorList>
            <person name="Bentley S.D."/>
            <person name="Corton C."/>
            <person name="Brown S.E."/>
            <person name="Barron A."/>
            <person name="Clark L."/>
            <person name="Doggett J."/>
            <person name="Harris B."/>
            <person name="Ormond D."/>
            <person name="Quail M.A."/>
            <person name="May G."/>
            <person name="Francis D."/>
            <person name="Knudson D."/>
            <person name="Parkhill J."/>
            <person name="Ishimaru C.A."/>
        </authorList>
    </citation>
    <scope>NUCLEOTIDE SEQUENCE [LARGE SCALE GENOMIC DNA]</scope>
    <source>
        <strain evidence="7">ATCC 33113 / DSM 20744 / JCM 9667 / LMG 2889 / ICMP 2535 / C-1</strain>
    </source>
</reference>
<comment type="subcellular location">
    <subcellularLocation>
        <location evidence="1">Cell membrane</location>
        <topology evidence="1">Multi-pass membrane protein</topology>
    </subcellularLocation>
</comment>
<keyword evidence="6" id="KW-0614">Plasmid</keyword>
<evidence type="ECO:0000256" key="3">
    <source>
        <dbReference type="ARBA" id="ARBA00022692"/>
    </source>
</evidence>
<evidence type="ECO:0000256" key="2">
    <source>
        <dbReference type="ARBA" id="ARBA00022475"/>
    </source>
</evidence>
<evidence type="ECO:0000313" key="7">
    <source>
        <dbReference type="Proteomes" id="UP000001318"/>
    </source>
</evidence>